<dbReference type="GO" id="GO:0016757">
    <property type="term" value="F:glycosyltransferase activity"/>
    <property type="evidence" value="ECO:0007669"/>
    <property type="project" value="InterPro"/>
</dbReference>
<dbReference type="CDD" id="cd22189">
    <property type="entry name" value="PGAP4-like_fungal"/>
    <property type="match status" value="1"/>
</dbReference>
<dbReference type="PANTHER" id="PTHR31410:SF1">
    <property type="entry name" value="POST-GPI ATTACHMENT TO PROTEINS FACTOR 4"/>
    <property type="match status" value="1"/>
</dbReference>
<keyword evidence="4" id="KW-1185">Reference proteome</keyword>
<feature type="transmembrane region" description="Helical" evidence="1">
    <location>
        <begin position="237"/>
        <end position="261"/>
    </location>
</feature>
<accession>A0A2I2GSR8</accession>
<dbReference type="OrthoDB" id="2016523at2759"/>
<evidence type="ECO:0008006" key="5">
    <source>
        <dbReference type="Google" id="ProtNLM"/>
    </source>
</evidence>
<evidence type="ECO:0000256" key="1">
    <source>
        <dbReference type="SAM" id="Phobius"/>
    </source>
</evidence>
<proteinExistence type="predicted"/>
<evidence type="ECO:0000256" key="2">
    <source>
        <dbReference type="SAM" id="SignalP"/>
    </source>
</evidence>
<dbReference type="VEuPathDB" id="FungiDB:P170DRAFT_443612"/>
<name>A0A2I2GSR8_9EURO</name>
<dbReference type="GO" id="GO:0006506">
    <property type="term" value="P:GPI anchor biosynthetic process"/>
    <property type="evidence" value="ECO:0007669"/>
    <property type="project" value="InterPro"/>
</dbReference>
<sequence length="411" mass="47078">MLLTFALVYCFLILFTRWHTFRDPTSAFFDSSTGYLPAYSTVRFQQADRYINDANNGAAYTQWKASESPRMCVGVASVARKGARYFRSAVGSILEGLSEAERANMYLILFIAHTNATEHPAYSEPWLHNVADRVLLYNETEVDVNHIHDLETDSAKFFAREKALFDYTYLLKACQDVNASFVSMVEDDVLALDGWFHRTLYAVDEADQMTVDKGASSWLYLRLFYTEQLLGWNSEEWPAYLFGSVITVGFIACALLGIRRYQPKIRPMLPDDTILLLCFICTPLLIGLYFAAGRVTMRPIPPGVHEMSRFGCCSQGFVFPQSRVPDLIHLYEERKAGYVDMLTEDFANANDEIRYAITPSVLQHVGRKSSKEADWNNTKPKQGITDLWNFAYEMNDPAYLRQEHDAFRERL</sequence>
<feature type="chain" id="PRO_5014132372" description="Integral membrane protein" evidence="2">
    <location>
        <begin position="19"/>
        <end position="411"/>
    </location>
</feature>
<feature type="transmembrane region" description="Helical" evidence="1">
    <location>
        <begin position="273"/>
        <end position="292"/>
    </location>
</feature>
<dbReference type="InterPro" id="IPR029675">
    <property type="entry name" value="PGAP4"/>
</dbReference>
<gene>
    <name evidence="3" type="ORF">P170DRAFT_443612</name>
</gene>
<dbReference type="PANTHER" id="PTHR31410">
    <property type="entry name" value="TRANSMEMBRANE PROTEIN 246"/>
    <property type="match status" value="1"/>
</dbReference>
<protein>
    <recommendedName>
        <fullName evidence="5">Integral membrane protein</fullName>
    </recommendedName>
</protein>
<dbReference type="RefSeq" id="XP_024711225.1">
    <property type="nucleotide sequence ID" value="XM_024850566.1"/>
</dbReference>
<organism evidence="3 4">
    <name type="scientific">Aspergillus steynii IBT 23096</name>
    <dbReference type="NCBI Taxonomy" id="1392250"/>
    <lineage>
        <taxon>Eukaryota</taxon>
        <taxon>Fungi</taxon>
        <taxon>Dikarya</taxon>
        <taxon>Ascomycota</taxon>
        <taxon>Pezizomycotina</taxon>
        <taxon>Eurotiomycetes</taxon>
        <taxon>Eurotiomycetidae</taxon>
        <taxon>Eurotiales</taxon>
        <taxon>Aspergillaceae</taxon>
        <taxon>Aspergillus</taxon>
        <taxon>Aspergillus subgen. Circumdati</taxon>
    </lineage>
</organism>
<keyword evidence="1" id="KW-0472">Membrane</keyword>
<comment type="caution">
    <text evidence="3">The sequence shown here is derived from an EMBL/GenBank/DDBJ whole genome shotgun (WGS) entry which is preliminary data.</text>
</comment>
<feature type="signal peptide" evidence="2">
    <location>
        <begin position="1"/>
        <end position="18"/>
    </location>
</feature>
<dbReference type="EMBL" id="MSFO01000001">
    <property type="protein sequence ID" value="PLB55923.1"/>
    <property type="molecule type" value="Genomic_DNA"/>
</dbReference>
<reference evidence="3 4" key="1">
    <citation type="submission" date="2016-12" db="EMBL/GenBank/DDBJ databases">
        <title>The genomes of Aspergillus section Nigri reveals drivers in fungal speciation.</title>
        <authorList>
            <consortium name="DOE Joint Genome Institute"/>
            <person name="Vesth T.C."/>
            <person name="Nybo J."/>
            <person name="Theobald S."/>
            <person name="Brandl J."/>
            <person name="Frisvad J.C."/>
            <person name="Nielsen K.F."/>
            <person name="Lyhne E.K."/>
            <person name="Kogle M.E."/>
            <person name="Kuo A."/>
            <person name="Riley R."/>
            <person name="Clum A."/>
            <person name="Nolan M."/>
            <person name="Lipzen A."/>
            <person name="Salamov A."/>
            <person name="Henrissat B."/>
            <person name="Wiebenga A."/>
            <person name="De Vries R.P."/>
            <person name="Grigoriev I.V."/>
            <person name="Mortensen U.H."/>
            <person name="Andersen M.R."/>
            <person name="Baker S.E."/>
        </authorList>
    </citation>
    <scope>NUCLEOTIDE SEQUENCE [LARGE SCALE GENOMIC DNA]</scope>
    <source>
        <strain evidence="3 4">IBT 23096</strain>
    </source>
</reference>
<evidence type="ECO:0000313" key="4">
    <source>
        <dbReference type="Proteomes" id="UP000234275"/>
    </source>
</evidence>
<dbReference type="Proteomes" id="UP000234275">
    <property type="component" value="Unassembled WGS sequence"/>
</dbReference>
<keyword evidence="1" id="KW-1133">Transmembrane helix</keyword>
<dbReference type="GeneID" id="36558265"/>
<keyword evidence="1" id="KW-0812">Transmembrane</keyword>
<dbReference type="GO" id="GO:0000139">
    <property type="term" value="C:Golgi membrane"/>
    <property type="evidence" value="ECO:0007669"/>
    <property type="project" value="InterPro"/>
</dbReference>
<evidence type="ECO:0000313" key="3">
    <source>
        <dbReference type="EMBL" id="PLB55923.1"/>
    </source>
</evidence>
<keyword evidence="2" id="KW-0732">Signal</keyword>
<dbReference type="AlphaFoldDB" id="A0A2I2GSR8"/>